<dbReference type="SUPFAM" id="SSF52096">
    <property type="entry name" value="ClpP/crotonase"/>
    <property type="match status" value="1"/>
</dbReference>
<keyword evidence="2" id="KW-0456">Lyase</keyword>
<evidence type="ECO:0000313" key="3">
    <source>
        <dbReference type="Proteomes" id="UP000077405"/>
    </source>
</evidence>
<accession>A0A2R4VTX4</accession>
<dbReference type="Pfam" id="PF00378">
    <property type="entry name" value="ECH_1"/>
    <property type="match status" value="1"/>
</dbReference>
<dbReference type="Proteomes" id="UP000077405">
    <property type="component" value="Plasmid pYZ3"/>
</dbReference>
<dbReference type="GO" id="GO:0008300">
    <property type="term" value="P:isoprenoid catabolic process"/>
    <property type="evidence" value="ECO:0007669"/>
    <property type="project" value="TreeGrafter"/>
</dbReference>
<keyword evidence="3" id="KW-1185">Reference proteome</keyword>
<sequence>MTQQQTTAQPDTAEDVVTVEFDNGVAWVTLNRPDKRNAMNPALNARMHGVLDDLEVDDRCQVLVLTGAGESFSAGMDLKEYFRETEAKGHMATRRAQRDSYGWWRRLRWFEKPSIAMVNGWCFGGAFSPLFACDLAVAADEAQFGLSEINWGIIPGGNVTKVVADLMSQREAMYYILTGDTFDGRKAAEMKLVNFSVPRAELRAKVRAIADNLLEKNPMTLKAAKDAFKRVVEMPFDAAEDYLVVRQESLNFLDKSEGRKQGIKQFIDDKTYRPGLGAYKRG</sequence>
<dbReference type="NCBIfam" id="NF006588">
    <property type="entry name" value="PRK09120.1"/>
    <property type="match status" value="1"/>
</dbReference>
<gene>
    <name evidence="2" type="ORF">A6A40_22865</name>
</gene>
<protein>
    <submittedName>
        <fullName evidence="2">p-hydroxycinnamoyl CoA hydratase/lyase</fullName>
    </submittedName>
</protein>
<dbReference type="Gene3D" id="6.10.250.2850">
    <property type="match status" value="1"/>
</dbReference>
<dbReference type="OrthoDB" id="7957667at2"/>
<reference evidence="2 3" key="1">
    <citation type="submission" date="2018-04" db="EMBL/GenBank/DDBJ databases">
        <title>Complete genome sequence of the nitrogen-fixing bacterium Azospirillum humicireducens type strain SgZ-5.</title>
        <authorList>
            <person name="Yu Z."/>
        </authorList>
    </citation>
    <scope>NUCLEOTIDE SEQUENCE [LARGE SCALE GENOMIC DNA]</scope>
    <source>
        <strain evidence="2 3">SgZ-5</strain>
        <plasmid evidence="2 3">pYZ3</plasmid>
    </source>
</reference>
<dbReference type="PANTHER" id="PTHR42964:SF1">
    <property type="entry name" value="POLYKETIDE BIOSYNTHESIS ENOYL-COA HYDRATASE PKSH-RELATED"/>
    <property type="match status" value="1"/>
</dbReference>
<dbReference type="AlphaFoldDB" id="A0A2R4VTX4"/>
<proteinExistence type="inferred from homology"/>
<dbReference type="InterPro" id="IPR051683">
    <property type="entry name" value="Enoyl-CoA_Hydratase/Isomerase"/>
</dbReference>
<dbReference type="EMBL" id="CP028904">
    <property type="protein sequence ID" value="AWB07896.1"/>
    <property type="molecule type" value="Genomic_DNA"/>
</dbReference>
<keyword evidence="2" id="KW-0614">Plasmid</keyword>
<dbReference type="KEGG" id="ahu:A6A40_22865"/>
<evidence type="ECO:0000256" key="1">
    <source>
        <dbReference type="ARBA" id="ARBA00005254"/>
    </source>
</evidence>
<evidence type="ECO:0000313" key="2">
    <source>
        <dbReference type="EMBL" id="AWB07896.1"/>
    </source>
</evidence>
<comment type="similarity">
    <text evidence="1">Belongs to the enoyl-CoA hydratase/isomerase family.</text>
</comment>
<dbReference type="PANTHER" id="PTHR42964">
    <property type="entry name" value="ENOYL-COA HYDRATASE"/>
    <property type="match status" value="1"/>
</dbReference>
<dbReference type="GO" id="GO:0016829">
    <property type="term" value="F:lyase activity"/>
    <property type="evidence" value="ECO:0007669"/>
    <property type="project" value="UniProtKB-KW"/>
</dbReference>
<dbReference type="InterPro" id="IPR029045">
    <property type="entry name" value="ClpP/crotonase-like_dom_sf"/>
</dbReference>
<dbReference type="CDD" id="cd06558">
    <property type="entry name" value="crotonase-like"/>
    <property type="match status" value="1"/>
</dbReference>
<dbReference type="InterPro" id="IPR001753">
    <property type="entry name" value="Enoyl-CoA_hydra/iso"/>
</dbReference>
<organism evidence="2 3">
    <name type="scientific">Azospirillum humicireducens</name>
    <dbReference type="NCBI Taxonomy" id="1226968"/>
    <lineage>
        <taxon>Bacteria</taxon>
        <taxon>Pseudomonadati</taxon>
        <taxon>Pseudomonadota</taxon>
        <taxon>Alphaproteobacteria</taxon>
        <taxon>Rhodospirillales</taxon>
        <taxon>Azospirillaceae</taxon>
        <taxon>Azospirillum</taxon>
    </lineage>
</organism>
<dbReference type="RefSeq" id="WP_108548173.1">
    <property type="nucleotide sequence ID" value="NZ_CP028904.1"/>
</dbReference>
<name>A0A2R4VTX4_9PROT</name>
<geneLocation type="plasmid" evidence="2 3">
    <name>pYZ3</name>
</geneLocation>
<dbReference type="Gene3D" id="3.90.226.10">
    <property type="entry name" value="2-enoyl-CoA Hydratase, Chain A, domain 1"/>
    <property type="match status" value="1"/>
</dbReference>